<dbReference type="EMBL" id="JBHTCS010000011">
    <property type="protein sequence ID" value="MFC7448070.1"/>
    <property type="molecule type" value="Genomic_DNA"/>
</dbReference>
<evidence type="ECO:0000313" key="5">
    <source>
        <dbReference type="EMBL" id="MFC7448070.1"/>
    </source>
</evidence>
<dbReference type="Pfam" id="PF13556">
    <property type="entry name" value="HTH_30"/>
    <property type="match status" value="1"/>
</dbReference>
<dbReference type="InterPro" id="IPR042070">
    <property type="entry name" value="PucR_C-HTH_sf"/>
</dbReference>
<feature type="domain" description="Purine catabolism PurC-like" evidence="2">
    <location>
        <begin position="7"/>
        <end position="126"/>
    </location>
</feature>
<evidence type="ECO:0000259" key="2">
    <source>
        <dbReference type="Pfam" id="PF07905"/>
    </source>
</evidence>
<dbReference type="InterPro" id="IPR025736">
    <property type="entry name" value="PucR_C-HTH_dom"/>
</dbReference>
<feature type="domain" description="PucR C-terminal helix-turn-helix" evidence="3">
    <location>
        <begin position="439"/>
        <end position="497"/>
    </location>
</feature>
<comment type="similarity">
    <text evidence="1">Belongs to the CdaR family.</text>
</comment>
<dbReference type="Pfam" id="PF07905">
    <property type="entry name" value="PucR"/>
    <property type="match status" value="1"/>
</dbReference>
<dbReference type="RefSeq" id="WP_378403774.1">
    <property type="nucleotide sequence ID" value="NZ_JBHTCS010000011.1"/>
</dbReference>
<dbReference type="PANTHER" id="PTHR33744">
    <property type="entry name" value="CARBOHYDRATE DIACID REGULATOR"/>
    <property type="match status" value="1"/>
</dbReference>
<dbReference type="Gene3D" id="1.10.10.2840">
    <property type="entry name" value="PucR C-terminal helix-turn-helix domain"/>
    <property type="match status" value="1"/>
</dbReference>
<evidence type="ECO:0000256" key="1">
    <source>
        <dbReference type="ARBA" id="ARBA00006754"/>
    </source>
</evidence>
<dbReference type="PANTHER" id="PTHR33744:SF7">
    <property type="entry name" value="PUCR FAMILY TRANSCRIPTIONAL REGULATOR"/>
    <property type="match status" value="1"/>
</dbReference>
<dbReference type="InterPro" id="IPR041522">
    <property type="entry name" value="CdaR_GGDEF"/>
</dbReference>
<dbReference type="InterPro" id="IPR051448">
    <property type="entry name" value="CdaR-like_regulators"/>
</dbReference>
<gene>
    <name evidence="5" type="ORF">ACFQS9_09230</name>
</gene>
<protein>
    <submittedName>
        <fullName evidence="5">PucR family transcriptional regulator</fullName>
    </submittedName>
</protein>
<reference evidence="6" key="1">
    <citation type="journal article" date="2019" name="Int. J. Syst. Evol. Microbiol.">
        <title>The Global Catalogue of Microorganisms (GCM) 10K type strain sequencing project: providing services to taxonomists for standard genome sequencing and annotation.</title>
        <authorList>
            <consortium name="The Broad Institute Genomics Platform"/>
            <consortium name="The Broad Institute Genome Sequencing Center for Infectious Disease"/>
            <person name="Wu L."/>
            <person name="Ma J."/>
        </authorList>
    </citation>
    <scope>NUCLEOTIDE SEQUENCE [LARGE SCALE GENOMIC DNA]</scope>
    <source>
        <strain evidence="6">ICMP 19430</strain>
    </source>
</reference>
<feature type="domain" description="CdaR GGDEF-like" evidence="4">
    <location>
        <begin position="265"/>
        <end position="386"/>
    </location>
</feature>
<evidence type="ECO:0000259" key="4">
    <source>
        <dbReference type="Pfam" id="PF17853"/>
    </source>
</evidence>
<proteinExistence type="inferred from homology"/>
<evidence type="ECO:0000313" key="6">
    <source>
        <dbReference type="Proteomes" id="UP001596484"/>
    </source>
</evidence>
<keyword evidence="6" id="KW-1185">Reference proteome</keyword>
<dbReference type="Proteomes" id="UP001596484">
    <property type="component" value="Unassembled WGS sequence"/>
</dbReference>
<name>A0ABW2RWA4_9NOCA</name>
<evidence type="ECO:0000259" key="3">
    <source>
        <dbReference type="Pfam" id="PF13556"/>
    </source>
</evidence>
<dbReference type="Pfam" id="PF17853">
    <property type="entry name" value="GGDEF_2"/>
    <property type="match status" value="1"/>
</dbReference>
<dbReference type="InterPro" id="IPR012914">
    <property type="entry name" value="PucR_dom"/>
</dbReference>
<accession>A0ABW2RWA4</accession>
<organism evidence="5 6">
    <name type="scientific">Rhodococcus daqingensis</name>
    <dbReference type="NCBI Taxonomy" id="2479363"/>
    <lineage>
        <taxon>Bacteria</taxon>
        <taxon>Bacillati</taxon>
        <taxon>Actinomycetota</taxon>
        <taxon>Actinomycetes</taxon>
        <taxon>Mycobacteriales</taxon>
        <taxon>Nocardiaceae</taxon>
        <taxon>Rhodococcus</taxon>
    </lineage>
</organism>
<sequence>MLPTLREVLAMPSFKAAAVEVLTGDPDAAVVRWVHSSEVYEMGGLLAGGEVLLTTGLGLHGRSAEQLTAYVDQVADAGCVALAMEVGRSFLTAPPELVEASQRRGLAFLALHAVVPFERMVEDFHDLMLRRTVGLPRAGEPVWQELLGLVVAGQGMTTLLNKVARLAGCGVDLLDAEGRVVERSTATAERSETERTILDVRGPTGSLGRLVLSGRATARRSAVANCAAVAVALELGRHADLGPRQSLAQSVITDLVGGVLTSHGDLSERLTAAGWTPLEGQHVLVAAVDVDQRTPVRELADPVRKAVHAVLGPCLVGVTANHVVVLAQGWLAASPARVRATFTEANKLLRQGPGGTAVRTLGVAAPVEELSGISTAVGQAREVVQIARRFGTRTGVILARDVGVQRLLAAGTAPSALSAFIAEQLGAVITYDTQHSADLVRTLDAYLANRGSKARTAEFLGIRRQSLYARLTRLEKLLGVSLDDPAQLVGLGLALTAWRMRTGLDPQAAFERPPHDRG</sequence>
<comment type="caution">
    <text evidence="5">The sequence shown here is derived from an EMBL/GenBank/DDBJ whole genome shotgun (WGS) entry which is preliminary data.</text>
</comment>